<evidence type="ECO:0000313" key="1">
    <source>
        <dbReference type="EMBL" id="QFG75064.1"/>
    </source>
</evidence>
<sequence length="120" mass="13647">MFKKIVKYDKATELYSIIQNNEVGKESSSSPIYLSLTDGDGKVHNPLIPNEERNIKTLQQLGSVKLKKNGDKFNVFFDINNKRKIVYSSSDNSDKILYITITNSDEEGAWRATVTKTIEQ</sequence>
<accession>A0A5J6VP02</accession>
<dbReference type="EMBL" id="MN448297">
    <property type="protein sequence ID" value="QFG75064.1"/>
    <property type="molecule type" value="Genomic_DNA"/>
</dbReference>
<proteinExistence type="predicted"/>
<reference evidence="1" key="1">
    <citation type="journal article" date="2019" name="Philos. Trans. R. Soc. Lond., B, Biol. Sci.">
        <title>Targeted metagenomic recovery of four divergent viruses reveals shared and distinctive characteristics of giant viruses of marine eukaryotes.</title>
        <authorList>
            <person name="Needham D.M."/>
            <person name="Poirier C."/>
            <person name="Hehenberger E."/>
            <person name="Jimenez V."/>
            <person name="Swalwell J.E."/>
            <person name="Santoro A.E."/>
            <person name="Worden A.Z."/>
        </authorList>
    </citation>
    <scope>NUCLEOTIDE SEQUENCE</scope>
    <source>
        <strain evidence="1">OPacV-421</strain>
    </source>
</reference>
<protein>
    <submittedName>
        <fullName evidence="1">Uncharacterized protein</fullName>
    </submittedName>
</protein>
<name>A0A5J6VP02_9VIRU</name>
<organism evidence="1">
    <name type="scientific">Megaviridae environmental sample</name>
    <dbReference type="NCBI Taxonomy" id="1737588"/>
    <lineage>
        <taxon>Viruses</taxon>
        <taxon>Varidnaviria</taxon>
        <taxon>Bamfordvirae</taxon>
        <taxon>Nucleocytoviricota</taxon>
        <taxon>Megaviricetes</taxon>
        <taxon>Imitervirales</taxon>
        <taxon>Mimiviridae</taxon>
        <taxon>environmental samples</taxon>
    </lineage>
</organism>